<dbReference type="OMA" id="HANKLRE"/>
<feature type="compositionally biased region" description="Basic and acidic residues" evidence="2">
    <location>
        <begin position="10"/>
        <end position="33"/>
    </location>
</feature>
<feature type="compositionally biased region" description="Basic and acidic residues" evidence="2">
    <location>
        <begin position="626"/>
        <end position="648"/>
    </location>
</feature>
<dbReference type="OrthoDB" id="10261749at2759"/>
<reference evidence="3 4" key="1">
    <citation type="submission" date="2014-06" db="EMBL/GenBank/DDBJ databases">
        <authorList>
            <person name="Swart Estienne"/>
        </authorList>
    </citation>
    <scope>NUCLEOTIDE SEQUENCE [LARGE SCALE GENOMIC DNA]</scope>
    <source>
        <strain evidence="3 4">130c</strain>
    </source>
</reference>
<feature type="compositionally biased region" description="Gly residues" evidence="2">
    <location>
        <begin position="34"/>
        <end position="55"/>
    </location>
</feature>
<evidence type="ECO:0000313" key="3">
    <source>
        <dbReference type="EMBL" id="CDW83170.1"/>
    </source>
</evidence>
<organism evidence="3 4">
    <name type="scientific">Stylonychia lemnae</name>
    <name type="common">Ciliate</name>
    <dbReference type="NCBI Taxonomy" id="5949"/>
    <lineage>
        <taxon>Eukaryota</taxon>
        <taxon>Sar</taxon>
        <taxon>Alveolata</taxon>
        <taxon>Ciliophora</taxon>
        <taxon>Intramacronucleata</taxon>
        <taxon>Spirotrichea</taxon>
        <taxon>Stichotrichia</taxon>
        <taxon>Sporadotrichida</taxon>
        <taxon>Oxytrichidae</taxon>
        <taxon>Stylonychinae</taxon>
        <taxon>Stylonychia</taxon>
    </lineage>
</organism>
<dbReference type="InParanoid" id="A0A078ALD3"/>
<gene>
    <name evidence="3" type="primary">Contig962.g1053</name>
    <name evidence="3" type="ORF">STYLEM_12211</name>
</gene>
<dbReference type="FunCoup" id="A0A078ALD3">
    <property type="interactions" value="2"/>
</dbReference>
<dbReference type="InterPro" id="IPR039604">
    <property type="entry name" value="Bfr1"/>
</dbReference>
<evidence type="ECO:0000256" key="2">
    <source>
        <dbReference type="SAM" id="MobiDB-lite"/>
    </source>
</evidence>
<feature type="compositionally biased region" description="Polar residues" evidence="2">
    <location>
        <begin position="679"/>
        <end position="688"/>
    </location>
</feature>
<dbReference type="GO" id="GO:0042175">
    <property type="term" value="C:nuclear outer membrane-endoplasmic reticulum membrane network"/>
    <property type="evidence" value="ECO:0007669"/>
    <property type="project" value="TreeGrafter"/>
</dbReference>
<keyword evidence="1" id="KW-0175">Coiled coil</keyword>
<feature type="region of interest" description="Disordered" evidence="2">
    <location>
        <begin position="1"/>
        <end position="114"/>
    </location>
</feature>
<feature type="region of interest" description="Disordered" evidence="2">
    <location>
        <begin position="571"/>
        <end position="688"/>
    </location>
</feature>
<feature type="region of interest" description="Disordered" evidence="2">
    <location>
        <begin position="139"/>
        <end position="163"/>
    </location>
</feature>
<dbReference type="AlphaFoldDB" id="A0A078ALD3"/>
<dbReference type="PANTHER" id="PTHR31027">
    <property type="entry name" value="NUCLEAR SEGREGATION PROTEIN BFR1"/>
    <property type="match status" value="1"/>
</dbReference>
<feature type="compositionally biased region" description="Basic and acidic residues" evidence="2">
    <location>
        <begin position="145"/>
        <end position="163"/>
    </location>
</feature>
<feature type="coiled-coil region" evidence="1">
    <location>
        <begin position="210"/>
        <end position="279"/>
    </location>
</feature>
<dbReference type="EMBL" id="CCKQ01011597">
    <property type="protein sequence ID" value="CDW83170.1"/>
    <property type="molecule type" value="Genomic_DNA"/>
</dbReference>
<dbReference type="Proteomes" id="UP000039865">
    <property type="component" value="Unassembled WGS sequence"/>
</dbReference>
<dbReference type="GO" id="GO:0003729">
    <property type="term" value="F:mRNA binding"/>
    <property type="evidence" value="ECO:0007669"/>
    <property type="project" value="TreeGrafter"/>
</dbReference>
<name>A0A078ALD3_STYLE</name>
<feature type="compositionally biased region" description="Basic and acidic residues" evidence="2">
    <location>
        <begin position="65"/>
        <end position="105"/>
    </location>
</feature>
<dbReference type="PANTHER" id="PTHR31027:SF2">
    <property type="entry name" value="LEBERCILIN DOMAIN-CONTAINING PROTEIN"/>
    <property type="match status" value="1"/>
</dbReference>
<evidence type="ECO:0000313" key="4">
    <source>
        <dbReference type="Proteomes" id="UP000039865"/>
    </source>
</evidence>
<sequence length="688" mass="80552">MSQKQQVYRKKGEAPAQEETKAGDAKPREDRGGYRGGNRGGRGGQRGGNQGGRGGRPQTAYQDRPYGERKPQYQRKQEDAQEGEEVKQTEQKQVNDKNDKNDRKANNRNTEIDENTYYYKYYYAPRPKFERITVTAETEVPSVPAKEERKKQPDQNDFDKKMRDLDNQIEHLRAKIRNIGQKKKEVLDGGKVSGSSMTYKDFLREKFDTLNELRQEKRGHIEQLHKVQDKIKSFEDQRQTLRKGLSREHQDPEAIKKSIIDLERRFETTTLKNNNEEKKILNDIKSLKASVGNAEKLLEIKPQIDALYTEKKEIREKLNVLSETIEGKDEEINKIKKEMDEAKEQRQDIKQQLDKFEEDIQKVKDDLQKLYDRKNETREEYFKAKLEFEIQRDEIHQSEWIAKQKLQVIEREKMRLERIESRKQALLDRPNPYLKEIETCDHLIAYCQKLKVLSGLVQAPVDEQIKQEQKQIISQLNKEEVKKKLQDGKLERVMTKKEREEAALMVVGGKKKGGKKPKAAKESEANEEFQIDITLINKFGFLKISPPLNKESLDSKINELTEKRAVYDREGDQRLKDEEEKLGEGVLEEEEPVYEKRERNGDEEEGERRGGRGGRGFRGGRGGFRGGDRNGDRPQTERGRGRREQRDEYQDDEDEGYNYTETIHNKQGRRANKKENLDQNENNYPTLS</sequence>
<proteinExistence type="predicted"/>
<dbReference type="GO" id="GO:0005783">
    <property type="term" value="C:endoplasmic reticulum"/>
    <property type="evidence" value="ECO:0007669"/>
    <property type="project" value="TreeGrafter"/>
</dbReference>
<dbReference type="GO" id="GO:0008298">
    <property type="term" value="P:intracellular mRNA localization"/>
    <property type="evidence" value="ECO:0007669"/>
    <property type="project" value="TreeGrafter"/>
</dbReference>
<keyword evidence="4" id="KW-1185">Reference proteome</keyword>
<feature type="compositionally biased region" description="Gly residues" evidence="2">
    <location>
        <begin position="613"/>
        <end position="625"/>
    </location>
</feature>
<evidence type="ECO:0000256" key="1">
    <source>
        <dbReference type="SAM" id="Coils"/>
    </source>
</evidence>
<protein>
    <submittedName>
        <fullName evidence="3">Uncharacterized protein</fullName>
    </submittedName>
</protein>
<dbReference type="GO" id="GO:1990904">
    <property type="term" value="C:ribonucleoprotein complex"/>
    <property type="evidence" value="ECO:0007669"/>
    <property type="project" value="TreeGrafter"/>
</dbReference>
<feature type="compositionally biased region" description="Basic and acidic residues" evidence="2">
    <location>
        <begin position="571"/>
        <end position="583"/>
    </location>
</feature>
<feature type="coiled-coil region" evidence="1">
    <location>
        <begin position="304"/>
        <end position="429"/>
    </location>
</feature>
<accession>A0A078ALD3</accession>
<feature type="compositionally biased region" description="Basic and acidic residues" evidence="2">
    <location>
        <begin position="593"/>
        <end position="610"/>
    </location>
</feature>